<evidence type="ECO:0000313" key="3">
    <source>
        <dbReference type="EMBL" id="CAD8050392.1"/>
    </source>
</evidence>
<dbReference type="InterPro" id="IPR013763">
    <property type="entry name" value="Cyclin-like_dom"/>
</dbReference>
<dbReference type="EMBL" id="CAJJDM010000012">
    <property type="protein sequence ID" value="CAD8050392.1"/>
    <property type="molecule type" value="Genomic_DNA"/>
</dbReference>
<organism evidence="3 4">
    <name type="scientific">Paramecium primaurelia</name>
    <dbReference type="NCBI Taxonomy" id="5886"/>
    <lineage>
        <taxon>Eukaryota</taxon>
        <taxon>Sar</taxon>
        <taxon>Alveolata</taxon>
        <taxon>Ciliophora</taxon>
        <taxon>Intramacronucleata</taxon>
        <taxon>Oligohymenophorea</taxon>
        <taxon>Peniculida</taxon>
        <taxon>Parameciidae</taxon>
        <taxon>Paramecium</taxon>
    </lineage>
</organism>
<dbReference type="SMART" id="SM00385">
    <property type="entry name" value="CYCLIN"/>
    <property type="match status" value="1"/>
</dbReference>
<keyword evidence="1" id="KW-0195">Cyclin</keyword>
<evidence type="ECO:0000313" key="4">
    <source>
        <dbReference type="Proteomes" id="UP000688137"/>
    </source>
</evidence>
<dbReference type="AlphaFoldDB" id="A0A8S1KCC8"/>
<dbReference type="Proteomes" id="UP000688137">
    <property type="component" value="Unassembled WGS sequence"/>
</dbReference>
<dbReference type="InterPro" id="IPR006671">
    <property type="entry name" value="Cyclin_N"/>
</dbReference>
<evidence type="ECO:0000256" key="1">
    <source>
        <dbReference type="RuleBase" id="RU000383"/>
    </source>
</evidence>
<evidence type="ECO:0000259" key="2">
    <source>
        <dbReference type="SMART" id="SM00385"/>
    </source>
</evidence>
<comment type="similarity">
    <text evidence="1">Belongs to the cyclin family.</text>
</comment>
<gene>
    <name evidence="3" type="ORF">PPRIM_AZ9-3.1.T0170025</name>
</gene>
<comment type="caution">
    <text evidence="3">The sequence shown here is derived from an EMBL/GenBank/DDBJ whole genome shotgun (WGS) entry which is preliminary data.</text>
</comment>
<accession>A0A8S1KCC8</accession>
<dbReference type="FunFam" id="1.10.472.10:FF:000269">
    <property type="entry name" value="Uncharacterized protein"/>
    <property type="match status" value="1"/>
</dbReference>
<keyword evidence="4" id="KW-1185">Reference proteome</keyword>
<proteinExistence type="inferred from homology"/>
<sequence>MDLDRYNYLQKRDIKLAQIIPDQMLQVMEMLIHWIFQVGEQNNLEIKTIELAAILSKLYLSKQLIDSDKVDLIGIVSIMISIKFNECQNKIQMNIQDCVNQCQSKYSSKEITDMEMSLLSLIEYDANMTTITDYYDGEAVQIDLVLFVTLDSEFLYFQKYELYEAIRNFYSKDTSNLSENTKNIISRISAKINQLTANDVSNTPKIKKKIIKKKGLRRSKIYSSQSITL</sequence>
<reference evidence="3" key="1">
    <citation type="submission" date="2021-01" db="EMBL/GenBank/DDBJ databases">
        <authorList>
            <consortium name="Genoscope - CEA"/>
            <person name="William W."/>
        </authorList>
    </citation>
    <scope>NUCLEOTIDE SEQUENCE</scope>
</reference>
<dbReference type="OMA" id="NECQNKI"/>
<name>A0A8S1KCC8_PARPR</name>
<dbReference type="InterPro" id="IPR039361">
    <property type="entry name" value="Cyclin"/>
</dbReference>
<dbReference type="Pfam" id="PF00134">
    <property type="entry name" value="Cyclin_N"/>
    <property type="match status" value="1"/>
</dbReference>
<feature type="domain" description="Cyclin-like" evidence="2">
    <location>
        <begin position="33"/>
        <end position="120"/>
    </location>
</feature>
<protein>
    <recommendedName>
        <fullName evidence="2">Cyclin-like domain-containing protein</fullName>
    </recommendedName>
</protein>
<dbReference type="PANTHER" id="PTHR10177">
    <property type="entry name" value="CYCLINS"/>
    <property type="match status" value="1"/>
</dbReference>